<keyword evidence="1" id="KW-0732">Signal</keyword>
<organism evidence="2 3">
    <name type="scientific">Duncaniella muris</name>
    <dbReference type="NCBI Taxonomy" id="2094150"/>
    <lineage>
        <taxon>Bacteria</taxon>
        <taxon>Pseudomonadati</taxon>
        <taxon>Bacteroidota</taxon>
        <taxon>Bacteroidia</taxon>
        <taxon>Bacteroidales</taxon>
        <taxon>Muribaculaceae</taxon>
        <taxon>Duncaniella</taxon>
    </lineage>
</organism>
<evidence type="ECO:0000313" key="3">
    <source>
        <dbReference type="Proteomes" id="UP000244905"/>
    </source>
</evidence>
<comment type="caution">
    <text evidence="2">The sequence shown here is derived from an EMBL/GenBank/DDBJ whole genome shotgun (WGS) entry which is preliminary data.</text>
</comment>
<evidence type="ECO:0008006" key="4">
    <source>
        <dbReference type="Google" id="ProtNLM"/>
    </source>
</evidence>
<accession>A0A2V1II95</accession>
<sequence>MKKQFFTILFLFMTLGLNAQIGYQVSLLDAATGQPRADETVSVTVEITDSSGSLICSETKSATSDDFGVLSLTIGNTSTFENADWSKLPFYISATVDDVLLGRSQILNVPVAEYAKRADSLDKRTLISKSWSFTDTDTECIGKISFSSSTAKISVTWTDPDGGGFSKSSPYIISGYTIITSFGIFAYNKSNGQIIGIADDIQIIAQ</sequence>
<keyword evidence="3" id="KW-1185">Reference proteome</keyword>
<reference evidence="3" key="1">
    <citation type="submission" date="2018-02" db="EMBL/GenBank/DDBJ databases">
        <authorList>
            <person name="Clavel T."/>
            <person name="Strowig T."/>
        </authorList>
    </citation>
    <scope>NUCLEOTIDE SEQUENCE [LARGE SCALE GENOMIC DNA]</scope>
    <source>
        <strain evidence="3">DSM 103720</strain>
    </source>
</reference>
<feature type="signal peptide" evidence="1">
    <location>
        <begin position="1"/>
        <end position="19"/>
    </location>
</feature>
<protein>
    <recommendedName>
        <fullName evidence="4">Big-1 domain-containing protein</fullName>
    </recommendedName>
</protein>
<evidence type="ECO:0000256" key="1">
    <source>
        <dbReference type="SAM" id="SignalP"/>
    </source>
</evidence>
<dbReference type="AlphaFoldDB" id="A0A2V1II95"/>
<gene>
    <name evidence="2" type="ORF">C5O23_12400</name>
</gene>
<dbReference type="EMBL" id="PUEC01000037">
    <property type="protein sequence ID" value="PWB00588.1"/>
    <property type="molecule type" value="Genomic_DNA"/>
</dbReference>
<proteinExistence type="predicted"/>
<dbReference type="RefSeq" id="WP_107033246.1">
    <property type="nucleotide sequence ID" value="NZ_CAOLYA010000016.1"/>
</dbReference>
<evidence type="ECO:0000313" key="2">
    <source>
        <dbReference type="EMBL" id="PWB00588.1"/>
    </source>
</evidence>
<dbReference type="Proteomes" id="UP000244905">
    <property type="component" value="Unassembled WGS sequence"/>
</dbReference>
<feature type="chain" id="PRO_5015879941" description="Big-1 domain-containing protein" evidence="1">
    <location>
        <begin position="20"/>
        <end position="206"/>
    </location>
</feature>
<dbReference type="GeneID" id="82527128"/>
<name>A0A2V1II95_9BACT</name>